<gene>
    <name evidence="2" type="ORF">CR513_10095</name>
</gene>
<comment type="caution">
    <text evidence="2">The sequence shown here is derived from an EMBL/GenBank/DDBJ whole genome shotgun (WGS) entry which is preliminary data.</text>
</comment>
<feature type="chain" id="PRO_5016827742" evidence="1">
    <location>
        <begin position="21"/>
        <end position="191"/>
    </location>
</feature>
<dbReference type="AlphaFoldDB" id="A0A371HTI4"/>
<dbReference type="Proteomes" id="UP000257109">
    <property type="component" value="Unassembled WGS sequence"/>
</dbReference>
<accession>A0A371HTI4</accession>
<dbReference type="EMBL" id="QJKJ01001767">
    <property type="protein sequence ID" value="RDY06004.1"/>
    <property type="molecule type" value="Genomic_DNA"/>
</dbReference>
<organism evidence="2 3">
    <name type="scientific">Mucuna pruriens</name>
    <name type="common">Velvet bean</name>
    <name type="synonym">Dolichos pruriens</name>
    <dbReference type="NCBI Taxonomy" id="157652"/>
    <lineage>
        <taxon>Eukaryota</taxon>
        <taxon>Viridiplantae</taxon>
        <taxon>Streptophyta</taxon>
        <taxon>Embryophyta</taxon>
        <taxon>Tracheophyta</taxon>
        <taxon>Spermatophyta</taxon>
        <taxon>Magnoliopsida</taxon>
        <taxon>eudicotyledons</taxon>
        <taxon>Gunneridae</taxon>
        <taxon>Pentapetalae</taxon>
        <taxon>rosids</taxon>
        <taxon>fabids</taxon>
        <taxon>Fabales</taxon>
        <taxon>Fabaceae</taxon>
        <taxon>Papilionoideae</taxon>
        <taxon>50 kb inversion clade</taxon>
        <taxon>NPAAA clade</taxon>
        <taxon>indigoferoid/millettioid clade</taxon>
        <taxon>Phaseoleae</taxon>
        <taxon>Mucuna</taxon>
    </lineage>
</organism>
<keyword evidence="1" id="KW-0732">Signal</keyword>
<sequence length="191" mass="21403">MLSFFPSSLLMLSLPSRVFGCVAIVYSYNPHSGKVYVFSPSESSGESYLEVELVIESLPFSTQDVQVQEVIAKELTIEKPTMKQERKIDTMESNTKVPQQVQLSESEVSIPNNPIGEVTDDMKGKQSCVKYPVSQFVCTNHLSVQHQSFIVAIDAIKTLTSVQEALKDENWVQATKEEMKALEKSSTWENC</sequence>
<evidence type="ECO:0000313" key="2">
    <source>
        <dbReference type="EMBL" id="RDY06004.1"/>
    </source>
</evidence>
<protein>
    <submittedName>
        <fullName evidence="2">Uncharacterized protein</fullName>
    </submittedName>
</protein>
<feature type="signal peptide" evidence="1">
    <location>
        <begin position="1"/>
        <end position="20"/>
    </location>
</feature>
<evidence type="ECO:0000313" key="3">
    <source>
        <dbReference type="Proteomes" id="UP000257109"/>
    </source>
</evidence>
<reference evidence="2" key="1">
    <citation type="submission" date="2018-05" db="EMBL/GenBank/DDBJ databases">
        <title>Draft genome of Mucuna pruriens seed.</title>
        <authorList>
            <person name="Nnadi N.E."/>
            <person name="Vos R."/>
            <person name="Hasami M.H."/>
            <person name="Devisetty U.K."/>
            <person name="Aguiy J.C."/>
        </authorList>
    </citation>
    <scope>NUCLEOTIDE SEQUENCE [LARGE SCALE GENOMIC DNA]</scope>
    <source>
        <strain evidence="2">JCA_2017</strain>
    </source>
</reference>
<proteinExistence type="predicted"/>
<feature type="non-terminal residue" evidence="2">
    <location>
        <position position="1"/>
    </location>
</feature>
<evidence type="ECO:0000256" key="1">
    <source>
        <dbReference type="SAM" id="SignalP"/>
    </source>
</evidence>
<keyword evidence="3" id="KW-1185">Reference proteome</keyword>
<name>A0A371HTI4_MUCPR</name>
<dbReference type="OrthoDB" id="1306334at2759"/>